<keyword evidence="2" id="KW-0472">Membrane</keyword>
<dbReference type="EMBL" id="HBIC01033403">
    <property type="protein sequence ID" value="CAE0288158.1"/>
    <property type="molecule type" value="Transcribed_RNA"/>
</dbReference>
<evidence type="ECO:0000256" key="2">
    <source>
        <dbReference type="SAM" id="Phobius"/>
    </source>
</evidence>
<evidence type="ECO:0000256" key="1">
    <source>
        <dbReference type="SAM" id="MobiDB-lite"/>
    </source>
</evidence>
<protein>
    <submittedName>
        <fullName evidence="3">Uncharacterized protein</fullName>
    </submittedName>
</protein>
<proteinExistence type="predicted"/>
<gene>
    <name evidence="3" type="ORF">SELO1098_LOCUS17001</name>
</gene>
<reference evidence="3" key="1">
    <citation type="submission" date="2021-01" db="EMBL/GenBank/DDBJ databases">
        <authorList>
            <person name="Corre E."/>
            <person name="Pelletier E."/>
            <person name="Niang G."/>
            <person name="Scheremetjew M."/>
            <person name="Finn R."/>
            <person name="Kale V."/>
            <person name="Holt S."/>
            <person name="Cochrane G."/>
            <person name="Meng A."/>
            <person name="Brown T."/>
            <person name="Cohen L."/>
        </authorList>
    </citation>
    <scope>NUCLEOTIDE SEQUENCE</scope>
    <source>
        <strain evidence="3">CCAP 955/1</strain>
    </source>
</reference>
<dbReference type="AlphaFoldDB" id="A0A7S3H8M3"/>
<feature type="compositionally biased region" description="Polar residues" evidence="1">
    <location>
        <begin position="161"/>
        <end position="181"/>
    </location>
</feature>
<sequence length="431" mass="46091">MLTGTVIQQVHVSSSRGNLSCNSIALSSNQLFIYTTCQAESLGSSVGTLVFATDLQLRFNSLPEGYTESADTIYVEEFIRFQKFALPVTYSQTTIAATGEFQYSTGETTPIPATSIPPSRLPTRQPTSAPSGEPSNSPTFAPSISPQPTSQPSTGGPTNTYKPTLNPSIYPTNKPRNSPTQTPFISPSCTSTISPTAQPSCKPTTIPTSIPSSSGTGLPSQQPTKRPTRNPSAILSRKPTSAPSVSATVAVGATVVSSDGNGGNAEHAMLIFGYVVAALVAAWCIYRLLQLYMLNRQRKKLKSVIRTEVLVTEGRPLELLTNTSTTGHEKSHKYGAYSNQSEDSSSIAISSLHSSELSDISYSFYSQEDSISYESSQSHYSASISASADSYLSNAFDLSTNHSSEFSNNYDMEISNNSSAKFSLDSNFSIL</sequence>
<keyword evidence="2" id="KW-0812">Transmembrane</keyword>
<feature type="transmembrane region" description="Helical" evidence="2">
    <location>
        <begin position="268"/>
        <end position="289"/>
    </location>
</feature>
<feature type="compositionally biased region" description="Low complexity" evidence="1">
    <location>
        <begin position="203"/>
        <end position="220"/>
    </location>
</feature>
<feature type="compositionally biased region" description="Low complexity" evidence="1">
    <location>
        <begin position="142"/>
        <end position="160"/>
    </location>
</feature>
<organism evidence="3">
    <name type="scientific">Spumella elongata</name>
    <dbReference type="NCBI Taxonomy" id="89044"/>
    <lineage>
        <taxon>Eukaryota</taxon>
        <taxon>Sar</taxon>
        <taxon>Stramenopiles</taxon>
        <taxon>Ochrophyta</taxon>
        <taxon>Chrysophyceae</taxon>
        <taxon>Chromulinales</taxon>
        <taxon>Chromulinaceae</taxon>
        <taxon>Spumella</taxon>
    </lineage>
</organism>
<feature type="compositionally biased region" description="Polar residues" evidence="1">
    <location>
        <begin position="221"/>
        <end position="233"/>
    </location>
</feature>
<keyword evidence="2" id="KW-1133">Transmembrane helix</keyword>
<accession>A0A7S3H8M3</accession>
<feature type="compositionally biased region" description="Low complexity" evidence="1">
    <location>
        <begin position="182"/>
        <end position="196"/>
    </location>
</feature>
<name>A0A7S3H8M3_9STRA</name>
<feature type="compositionally biased region" description="Low complexity" evidence="1">
    <location>
        <begin position="108"/>
        <end position="118"/>
    </location>
</feature>
<feature type="compositionally biased region" description="Polar residues" evidence="1">
    <location>
        <begin position="122"/>
        <end position="140"/>
    </location>
</feature>
<feature type="region of interest" description="Disordered" evidence="1">
    <location>
        <begin position="105"/>
        <end position="241"/>
    </location>
</feature>
<evidence type="ECO:0000313" key="3">
    <source>
        <dbReference type="EMBL" id="CAE0288158.1"/>
    </source>
</evidence>